<name>A0AAU7BC86_9PSED</name>
<feature type="compositionally biased region" description="Polar residues" evidence="1">
    <location>
        <begin position="91"/>
        <end position="107"/>
    </location>
</feature>
<reference evidence="2" key="1">
    <citation type="journal article" date="2019" name="Microbiol. Resour. Announc.">
        <title>Draft Genome Sequences of Five Environmental Bacterial Isolates That Degrade Polyethylene Terephthalate Plastic.</title>
        <authorList>
            <person name="Leon-Zayas R."/>
            <person name="Roberts C."/>
            <person name="Vague M."/>
            <person name="Mellies J.L."/>
        </authorList>
    </citation>
    <scope>NUCLEOTIDE SEQUENCE</scope>
    <source>
        <strain evidence="2">13.2</strain>
    </source>
</reference>
<reference evidence="2" key="2">
    <citation type="submission" date="2024-05" db="EMBL/GenBank/DDBJ databases">
        <authorList>
            <person name="Mellies J."/>
            <person name="Newton I."/>
        </authorList>
    </citation>
    <scope>NUCLEOTIDE SEQUENCE</scope>
    <source>
        <strain evidence="2">13.2</strain>
    </source>
</reference>
<feature type="region of interest" description="Disordered" evidence="1">
    <location>
        <begin position="78"/>
        <end position="125"/>
    </location>
</feature>
<dbReference type="AlphaFoldDB" id="A0AAU7BC86"/>
<evidence type="ECO:0000256" key="1">
    <source>
        <dbReference type="SAM" id="MobiDB-lite"/>
    </source>
</evidence>
<protein>
    <submittedName>
        <fullName evidence="2">Uncharacterized protein</fullName>
    </submittedName>
</protein>
<dbReference type="EMBL" id="CP157179">
    <property type="protein sequence ID" value="XBG30096.1"/>
    <property type="molecule type" value="Genomic_DNA"/>
</dbReference>
<organism evidence="2">
    <name type="scientific">Pseudomonas sp. 13.2</name>
    <dbReference type="NCBI Taxonomy" id="3144665"/>
    <lineage>
        <taxon>Bacteria</taxon>
        <taxon>Pseudomonadati</taxon>
        <taxon>Pseudomonadota</taxon>
        <taxon>Gammaproteobacteria</taxon>
        <taxon>Pseudomonadales</taxon>
        <taxon>Pseudomonadaceae</taxon>
        <taxon>Pseudomonas</taxon>
    </lineage>
</organism>
<gene>
    <name evidence="2" type="ORF">ABH853_14365</name>
</gene>
<proteinExistence type="predicted"/>
<evidence type="ECO:0000313" key="2">
    <source>
        <dbReference type="EMBL" id="XBG30096.1"/>
    </source>
</evidence>
<accession>A0AAU7BC86</accession>
<sequence length="125" mass="13536">MPSNNIYLEVLKGSGAILSYFLELPTTQSIAVDYIEATREETYLSALIDHILPAGSVVTLAHLEAHRSRVKEAKATKAAQHIAPASKAAQKPSQSVTAASNKQTTNKAARFKAGFKPVHNQRKQP</sequence>